<dbReference type="EMBL" id="JAPFFF010000015">
    <property type="protein sequence ID" value="KAK8866839.1"/>
    <property type="molecule type" value="Genomic_DNA"/>
</dbReference>
<dbReference type="Pfam" id="PF05699">
    <property type="entry name" value="Dimer_Tnp_hAT"/>
    <property type="match status" value="1"/>
</dbReference>
<dbReference type="SUPFAM" id="SSF53098">
    <property type="entry name" value="Ribonuclease H-like"/>
    <property type="match status" value="1"/>
</dbReference>
<protein>
    <recommendedName>
        <fullName evidence="1">HAT C-terminal dimerisation domain-containing protein</fullName>
    </recommendedName>
</protein>
<reference evidence="2 3" key="1">
    <citation type="submission" date="2024-04" db="EMBL/GenBank/DDBJ databases">
        <title>Tritrichomonas musculus Genome.</title>
        <authorList>
            <person name="Alves-Ferreira E."/>
            <person name="Grigg M."/>
            <person name="Lorenzi H."/>
            <person name="Galac M."/>
        </authorList>
    </citation>
    <scope>NUCLEOTIDE SEQUENCE [LARGE SCALE GENOMIC DNA]</scope>
    <source>
        <strain evidence="2 3">EAF2021</strain>
    </source>
</reference>
<gene>
    <name evidence="2" type="ORF">M9Y10_009807</name>
</gene>
<name>A0ABR2IPI9_9EUKA</name>
<comment type="caution">
    <text evidence="2">The sequence shown here is derived from an EMBL/GenBank/DDBJ whole genome shotgun (WGS) entry which is preliminary data.</text>
</comment>
<dbReference type="InterPro" id="IPR012337">
    <property type="entry name" value="RNaseH-like_sf"/>
</dbReference>
<organism evidence="2 3">
    <name type="scientific">Tritrichomonas musculus</name>
    <dbReference type="NCBI Taxonomy" id="1915356"/>
    <lineage>
        <taxon>Eukaryota</taxon>
        <taxon>Metamonada</taxon>
        <taxon>Parabasalia</taxon>
        <taxon>Tritrichomonadida</taxon>
        <taxon>Tritrichomonadidae</taxon>
        <taxon>Tritrichomonas</taxon>
    </lineage>
</organism>
<keyword evidence="3" id="KW-1185">Reference proteome</keyword>
<proteinExistence type="predicted"/>
<dbReference type="InterPro" id="IPR008906">
    <property type="entry name" value="HATC_C_dom"/>
</dbReference>
<evidence type="ECO:0000313" key="3">
    <source>
        <dbReference type="Proteomes" id="UP001470230"/>
    </source>
</evidence>
<feature type="domain" description="HAT C-terminal dimerisation" evidence="1">
    <location>
        <begin position="147"/>
        <end position="204"/>
    </location>
</feature>
<sequence>MRKNEYQVYSELLTFDWNAVLKATQIITSYATSMESDEMKIEFLFIKLFETIEKLKEQIAKIADDLLAEFKKVFDQNINLLVPFSAFLLTCEGSKFWQNCPKAYQYYFISKGWCGIVFYCKKSNILLDFETYQCFTNHLLTSSQISMDPFNFLVLKNNKLGSIALRILSIPCSETPVERLFGGLTFMIDESSTRMKDDLINAELTIRMSTIFQNQHNFDGNMLQKLEKSFNIFKNMHFLKYLNL</sequence>
<evidence type="ECO:0000259" key="1">
    <source>
        <dbReference type="Pfam" id="PF05699"/>
    </source>
</evidence>
<evidence type="ECO:0000313" key="2">
    <source>
        <dbReference type="EMBL" id="KAK8866839.1"/>
    </source>
</evidence>
<accession>A0ABR2IPI9</accession>
<dbReference type="Proteomes" id="UP001470230">
    <property type="component" value="Unassembled WGS sequence"/>
</dbReference>